<dbReference type="PROSITE" id="PS50990">
    <property type="entry name" value="PEPTIDASE_C39"/>
    <property type="match status" value="1"/>
</dbReference>
<dbReference type="PANTHER" id="PTHR43394">
    <property type="entry name" value="ATP-DEPENDENT PERMEASE MDL1, MITOCHONDRIAL"/>
    <property type="match status" value="1"/>
</dbReference>
<comment type="subcellular location">
    <subcellularLocation>
        <location evidence="1">Cell membrane</location>
        <topology evidence="1">Multi-pass membrane protein</topology>
    </subcellularLocation>
</comment>
<feature type="domain" description="ABC transmembrane type-1" evidence="13">
    <location>
        <begin position="154"/>
        <end position="433"/>
    </location>
</feature>
<evidence type="ECO:0000256" key="8">
    <source>
        <dbReference type="ARBA" id="ARBA00022840"/>
    </source>
</evidence>
<evidence type="ECO:0000256" key="9">
    <source>
        <dbReference type="ARBA" id="ARBA00022989"/>
    </source>
</evidence>
<dbReference type="InterPro" id="IPR017871">
    <property type="entry name" value="ABC_transporter-like_CS"/>
</dbReference>
<dbReference type="InterPro" id="IPR010132">
    <property type="entry name" value="ATPase_T1SS_HlyB"/>
</dbReference>
<keyword evidence="6" id="KW-0547">Nucleotide-binding</keyword>
<reference evidence="15 16" key="2">
    <citation type="submission" date="2019-02" db="EMBL/GenBank/DDBJ databases">
        <title>'Lichenibacterium ramalinii' gen. nov. sp. nov., 'Lichenibacterium minor' gen. nov. sp. nov.</title>
        <authorList>
            <person name="Pankratov T."/>
        </authorList>
    </citation>
    <scope>NUCLEOTIDE SEQUENCE [LARGE SCALE GENOMIC DNA]</scope>
    <source>
        <strain evidence="15 16">RmlP001</strain>
    </source>
</reference>
<dbReference type="InterPro" id="IPR003439">
    <property type="entry name" value="ABC_transporter-like_ATP-bd"/>
</dbReference>
<feature type="transmembrane region" description="Helical" evidence="11">
    <location>
        <begin position="292"/>
        <end position="312"/>
    </location>
</feature>
<evidence type="ECO:0000313" key="15">
    <source>
        <dbReference type="EMBL" id="RYB07309.1"/>
    </source>
</evidence>
<feature type="domain" description="ABC transporter" evidence="12">
    <location>
        <begin position="466"/>
        <end position="701"/>
    </location>
</feature>
<keyword evidence="8" id="KW-0067">ATP-binding</keyword>
<organism evidence="15 16">
    <name type="scientific">Lichenibacterium ramalinae</name>
    <dbReference type="NCBI Taxonomy" id="2316527"/>
    <lineage>
        <taxon>Bacteria</taxon>
        <taxon>Pseudomonadati</taxon>
        <taxon>Pseudomonadota</taxon>
        <taxon>Alphaproteobacteria</taxon>
        <taxon>Hyphomicrobiales</taxon>
        <taxon>Lichenihabitantaceae</taxon>
        <taxon>Lichenibacterium</taxon>
    </lineage>
</organism>
<dbReference type="Pfam" id="PF00664">
    <property type="entry name" value="ABC_membrane"/>
    <property type="match status" value="1"/>
</dbReference>
<dbReference type="PROSITE" id="PS50893">
    <property type="entry name" value="ABC_TRANSPORTER_2"/>
    <property type="match status" value="1"/>
</dbReference>
<dbReference type="NCBIfam" id="TIGR01846">
    <property type="entry name" value="type_I_sec_HlyB"/>
    <property type="match status" value="1"/>
</dbReference>
<dbReference type="InterPro" id="IPR039421">
    <property type="entry name" value="Type_1_exporter"/>
</dbReference>
<dbReference type="GO" id="GO:0005524">
    <property type="term" value="F:ATP binding"/>
    <property type="evidence" value="ECO:0007669"/>
    <property type="project" value="UniProtKB-KW"/>
</dbReference>
<evidence type="ECO:0000256" key="11">
    <source>
        <dbReference type="SAM" id="Phobius"/>
    </source>
</evidence>
<dbReference type="PROSITE" id="PS00211">
    <property type="entry name" value="ABC_TRANSPORTER_1"/>
    <property type="match status" value="1"/>
</dbReference>
<evidence type="ECO:0000256" key="3">
    <source>
        <dbReference type="ARBA" id="ARBA00022448"/>
    </source>
</evidence>
<comment type="similarity">
    <text evidence="2">Belongs to the ABC transporter superfamily.</text>
</comment>
<feature type="transmembrane region" description="Helical" evidence="11">
    <location>
        <begin position="267"/>
        <end position="286"/>
    </location>
</feature>
<dbReference type="FunFam" id="3.40.50.300:FF:000299">
    <property type="entry name" value="ABC transporter ATP-binding protein/permease"/>
    <property type="match status" value="1"/>
</dbReference>
<proteinExistence type="inferred from homology"/>
<keyword evidence="7" id="KW-0378">Hydrolase</keyword>
<evidence type="ECO:0000256" key="2">
    <source>
        <dbReference type="ARBA" id="ARBA00005417"/>
    </source>
</evidence>
<dbReference type="GO" id="GO:0006508">
    <property type="term" value="P:proteolysis"/>
    <property type="evidence" value="ECO:0007669"/>
    <property type="project" value="InterPro"/>
</dbReference>
<dbReference type="Proteomes" id="UP000289411">
    <property type="component" value="Unassembled WGS sequence"/>
</dbReference>
<dbReference type="EMBL" id="QYBC01000002">
    <property type="protein sequence ID" value="RYB07309.1"/>
    <property type="molecule type" value="Genomic_DNA"/>
</dbReference>
<dbReference type="GO" id="GO:0005886">
    <property type="term" value="C:plasma membrane"/>
    <property type="evidence" value="ECO:0007669"/>
    <property type="project" value="UniProtKB-SubCell"/>
</dbReference>
<feature type="transmembrane region" description="Helical" evidence="11">
    <location>
        <begin position="387"/>
        <end position="413"/>
    </location>
</feature>
<keyword evidence="10 11" id="KW-0472">Membrane</keyword>
<sequence length="709" mass="78387">MPLFNGGFVAVAHLASHHGVLASAAQLSHDAGLGDAPPSAEDLARAAIRVGLKARVVRDPSAQRMRTIPVPAIIRVKDGTWAVFGVETEPGLHRVVDPLTRRQIQISIEEVLERLDHDVILIGKSAELSVEQLKFGLSWFVPAIRRYRKPLVHVLVTSFFINLLALATPLVFQLVVDKVLVSKSYSTLVVVIAAMVLISVFSGILKYLRAYVLNHTSNRIDVELGAKLYAHLIRLPISYFERRPAGIIVTRAREIETVRRFLTDQSLTSVVDLLFLFIYIGVLMLYSPMLTLVILVLIPVYFGISVLVKPAYRRRLKDKFRRWSKAQQLLVETVVGIQTIKASAVEPIFQKLWEERLSAYVKAGFRSTMLGTITQTSISFVTNLQTALILFFGTQLVISGSMTVGGLIAFSMIGQRVTQPILRSAQLYQGFQEVQVSLEHLADILDAPVEQQPQALQALPSPEGAIQLRGVSFRYRPELPEALRGISLDIAPGEVIGIVGPSGSGKSTLTKLIQRFHVPTAGDILVDGIDIAQVDPTWLRRQLGVVLQENFLFNQTVHENIALANPSLSRAGVVRVAKLAGADEFVSKLPQGYDTVIEERGANLSGGQRQRIAIARALATDPRILILDEATSALDYESERIIRHNMDHIARGRTVIVIAHRLAAVRHCDRIVGMTKGEIVEIGTHDDLIRRRDGLYARLWSLQTDQVSA</sequence>
<evidence type="ECO:0000256" key="5">
    <source>
        <dbReference type="ARBA" id="ARBA00022692"/>
    </source>
</evidence>
<keyword evidence="3" id="KW-0813">Transport</keyword>
<comment type="caution">
    <text evidence="15">The sequence shown here is derived from an EMBL/GenBank/DDBJ whole genome shotgun (WGS) entry which is preliminary data.</text>
</comment>
<evidence type="ECO:0000259" key="12">
    <source>
        <dbReference type="PROSITE" id="PS50893"/>
    </source>
</evidence>
<evidence type="ECO:0000259" key="13">
    <source>
        <dbReference type="PROSITE" id="PS50929"/>
    </source>
</evidence>
<dbReference type="PROSITE" id="PS50929">
    <property type="entry name" value="ABC_TM1F"/>
    <property type="match status" value="1"/>
</dbReference>
<reference evidence="15 16" key="1">
    <citation type="submission" date="2018-09" db="EMBL/GenBank/DDBJ databases">
        <authorList>
            <person name="Grouzdev D.S."/>
            <person name="Krutkina M.S."/>
        </authorList>
    </citation>
    <scope>NUCLEOTIDE SEQUENCE [LARGE SCALE GENOMIC DNA]</scope>
    <source>
        <strain evidence="15 16">RmlP001</strain>
    </source>
</reference>
<dbReference type="Pfam" id="PF03412">
    <property type="entry name" value="Peptidase_C39"/>
    <property type="match status" value="1"/>
</dbReference>
<name>A0A4Q2RL49_9HYPH</name>
<dbReference type="SUPFAM" id="SSF90123">
    <property type="entry name" value="ABC transporter transmembrane region"/>
    <property type="match status" value="1"/>
</dbReference>
<feature type="domain" description="Peptidase C39" evidence="14">
    <location>
        <begin position="5"/>
        <end position="122"/>
    </location>
</feature>
<evidence type="ECO:0000256" key="10">
    <source>
        <dbReference type="ARBA" id="ARBA00023136"/>
    </source>
</evidence>
<dbReference type="Gene3D" id="3.90.70.10">
    <property type="entry name" value="Cysteine proteinases"/>
    <property type="match status" value="1"/>
</dbReference>
<accession>A0A4Q2RL49</accession>
<keyword evidence="5 11" id="KW-0812">Transmembrane</keyword>
<dbReference type="SMART" id="SM00382">
    <property type="entry name" value="AAA"/>
    <property type="match status" value="1"/>
</dbReference>
<dbReference type="GO" id="GO:0030253">
    <property type="term" value="P:protein secretion by the type I secretion system"/>
    <property type="evidence" value="ECO:0007669"/>
    <property type="project" value="InterPro"/>
</dbReference>
<dbReference type="InterPro" id="IPR011527">
    <property type="entry name" value="ABC1_TM_dom"/>
</dbReference>
<dbReference type="GO" id="GO:0030256">
    <property type="term" value="C:type I protein secretion system complex"/>
    <property type="evidence" value="ECO:0007669"/>
    <property type="project" value="InterPro"/>
</dbReference>
<dbReference type="SUPFAM" id="SSF52540">
    <property type="entry name" value="P-loop containing nucleoside triphosphate hydrolases"/>
    <property type="match status" value="1"/>
</dbReference>
<evidence type="ECO:0000313" key="16">
    <source>
        <dbReference type="Proteomes" id="UP000289411"/>
    </source>
</evidence>
<dbReference type="AlphaFoldDB" id="A0A4Q2RL49"/>
<evidence type="ECO:0000256" key="1">
    <source>
        <dbReference type="ARBA" id="ARBA00004651"/>
    </source>
</evidence>
<keyword evidence="16" id="KW-1185">Reference proteome</keyword>
<keyword evidence="9 11" id="KW-1133">Transmembrane helix</keyword>
<evidence type="ECO:0000256" key="4">
    <source>
        <dbReference type="ARBA" id="ARBA00022475"/>
    </source>
</evidence>
<dbReference type="Gene3D" id="3.40.50.300">
    <property type="entry name" value="P-loop containing nucleotide triphosphate hydrolases"/>
    <property type="match status" value="1"/>
</dbReference>
<feature type="transmembrane region" description="Helical" evidence="11">
    <location>
        <begin position="151"/>
        <end position="172"/>
    </location>
</feature>
<dbReference type="GO" id="GO:0016887">
    <property type="term" value="F:ATP hydrolysis activity"/>
    <property type="evidence" value="ECO:0007669"/>
    <property type="project" value="InterPro"/>
</dbReference>
<dbReference type="PANTHER" id="PTHR43394:SF1">
    <property type="entry name" value="ATP-BINDING CASSETTE SUB-FAMILY B MEMBER 10, MITOCHONDRIAL"/>
    <property type="match status" value="1"/>
</dbReference>
<evidence type="ECO:0000256" key="7">
    <source>
        <dbReference type="ARBA" id="ARBA00022801"/>
    </source>
</evidence>
<dbReference type="CDD" id="cd18588">
    <property type="entry name" value="ABC_6TM_CyaB_HlyB_like"/>
    <property type="match status" value="1"/>
</dbReference>
<gene>
    <name evidence="15" type="ORF">D3272_03515</name>
</gene>
<feature type="transmembrane region" description="Helical" evidence="11">
    <location>
        <begin position="184"/>
        <end position="205"/>
    </location>
</feature>
<dbReference type="InterPro" id="IPR005074">
    <property type="entry name" value="Peptidase_C39"/>
</dbReference>
<dbReference type="GO" id="GO:0015421">
    <property type="term" value="F:ABC-type oligopeptide transporter activity"/>
    <property type="evidence" value="ECO:0007669"/>
    <property type="project" value="TreeGrafter"/>
</dbReference>
<evidence type="ECO:0000256" key="6">
    <source>
        <dbReference type="ARBA" id="ARBA00022741"/>
    </source>
</evidence>
<dbReference type="Pfam" id="PF00005">
    <property type="entry name" value="ABC_tran"/>
    <property type="match status" value="1"/>
</dbReference>
<protein>
    <submittedName>
        <fullName evidence="15">Type I secretion system permease/ATPase</fullName>
    </submittedName>
</protein>
<evidence type="ECO:0000259" key="14">
    <source>
        <dbReference type="PROSITE" id="PS50990"/>
    </source>
</evidence>
<dbReference type="OrthoDB" id="9787557at2"/>
<dbReference type="InterPro" id="IPR027417">
    <property type="entry name" value="P-loop_NTPase"/>
</dbReference>
<dbReference type="InterPro" id="IPR036640">
    <property type="entry name" value="ABC1_TM_sf"/>
</dbReference>
<dbReference type="InterPro" id="IPR003593">
    <property type="entry name" value="AAA+_ATPase"/>
</dbReference>
<dbReference type="Gene3D" id="1.20.1560.10">
    <property type="entry name" value="ABC transporter type 1, transmembrane domain"/>
    <property type="match status" value="1"/>
</dbReference>
<dbReference type="GO" id="GO:0008233">
    <property type="term" value="F:peptidase activity"/>
    <property type="evidence" value="ECO:0007669"/>
    <property type="project" value="InterPro"/>
</dbReference>
<keyword evidence="4" id="KW-1003">Cell membrane</keyword>